<keyword evidence="8" id="KW-1185">Reference proteome</keyword>
<dbReference type="InterPro" id="IPR027417">
    <property type="entry name" value="P-loop_NTPase"/>
</dbReference>
<feature type="domain" description="OmpR/PhoB-type" evidence="6">
    <location>
        <begin position="1"/>
        <end position="93"/>
    </location>
</feature>
<organism evidence="7 8">
    <name type="scientific">Amycolatopsis heterodermiae</name>
    <dbReference type="NCBI Taxonomy" id="3110235"/>
    <lineage>
        <taxon>Bacteria</taxon>
        <taxon>Bacillati</taxon>
        <taxon>Actinomycetota</taxon>
        <taxon>Actinomycetes</taxon>
        <taxon>Pseudonocardiales</taxon>
        <taxon>Pseudonocardiaceae</taxon>
        <taxon>Amycolatopsis</taxon>
    </lineage>
</organism>
<reference evidence="7 8" key="1">
    <citation type="submission" date="2023-12" db="EMBL/GenBank/DDBJ databases">
        <title>Amycolatopsis sp. V23-08.</title>
        <authorList>
            <person name="Somphong A."/>
        </authorList>
    </citation>
    <scope>NUCLEOTIDE SEQUENCE [LARGE SCALE GENOMIC DNA]</scope>
    <source>
        <strain evidence="7 8">V23-08</strain>
    </source>
</reference>
<dbReference type="Pfam" id="PF00486">
    <property type="entry name" value="Trans_reg_C"/>
    <property type="match status" value="1"/>
</dbReference>
<feature type="DNA-binding region" description="OmpR/PhoB-type" evidence="5">
    <location>
        <begin position="1"/>
        <end position="93"/>
    </location>
</feature>
<evidence type="ECO:0000256" key="5">
    <source>
        <dbReference type="PROSITE-ProRule" id="PRU01091"/>
    </source>
</evidence>
<protein>
    <submittedName>
        <fullName evidence="7">BTAD domain-containing putative transcriptional regulator</fullName>
    </submittedName>
</protein>
<evidence type="ECO:0000256" key="1">
    <source>
        <dbReference type="ARBA" id="ARBA00005820"/>
    </source>
</evidence>
<dbReference type="SMART" id="SM00028">
    <property type="entry name" value="TPR"/>
    <property type="match status" value="5"/>
</dbReference>
<dbReference type="Gene3D" id="1.10.10.10">
    <property type="entry name" value="Winged helix-like DNA-binding domain superfamily/Winged helix DNA-binding domain"/>
    <property type="match status" value="1"/>
</dbReference>
<evidence type="ECO:0000256" key="3">
    <source>
        <dbReference type="ARBA" id="ARBA00023125"/>
    </source>
</evidence>
<name>A0ABU5RFT8_9PSEU</name>
<dbReference type="InterPro" id="IPR005158">
    <property type="entry name" value="BTAD"/>
</dbReference>
<keyword evidence="2" id="KW-0805">Transcription regulation</keyword>
<dbReference type="InterPro" id="IPR011990">
    <property type="entry name" value="TPR-like_helical_dom_sf"/>
</dbReference>
<dbReference type="PANTHER" id="PTHR35807">
    <property type="entry name" value="TRANSCRIPTIONAL REGULATOR REDD-RELATED"/>
    <property type="match status" value="1"/>
</dbReference>
<accession>A0ABU5RFT8</accession>
<evidence type="ECO:0000313" key="8">
    <source>
        <dbReference type="Proteomes" id="UP001304298"/>
    </source>
</evidence>
<dbReference type="InterPro" id="IPR019734">
    <property type="entry name" value="TPR_rpt"/>
</dbReference>
<dbReference type="PANTHER" id="PTHR35807:SF1">
    <property type="entry name" value="TRANSCRIPTIONAL REGULATOR REDD"/>
    <property type="match status" value="1"/>
</dbReference>
<dbReference type="Pfam" id="PF03704">
    <property type="entry name" value="BTAD"/>
    <property type="match status" value="1"/>
</dbReference>
<comment type="similarity">
    <text evidence="1">Belongs to the AfsR/DnrI/RedD regulatory family.</text>
</comment>
<dbReference type="PRINTS" id="PR00364">
    <property type="entry name" value="DISEASERSIST"/>
</dbReference>
<dbReference type="PROSITE" id="PS51755">
    <property type="entry name" value="OMPR_PHOB"/>
    <property type="match status" value="1"/>
</dbReference>
<proteinExistence type="inferred from homology"/>
<dbReference type="SUPFAM" id="SSF52540">
    <property type="entry name" value="P-loop containing nucleoside triphosphate hydrolases"/>
    <property type="match status" value="1"/>
</dbReference>
<dbReference type="InterPro" id="IPR016032">
    <property type="entry name" value="Sig_transdc_resp-reg_C-effctor"/>
</dbReference>
<dbReference type="Proteomes" id="UP001304298">
    <property type="component" value="Unassembled WGS sequence"/>
</dbReference>
<dbReference type="SUPFAM" id="SSF46894">
    <property type="entry name" value="C-terminal effector domain of the bipartite response regulators"/>
    <property type="match status" value="1"/>
</dbReference>
<dbReference type="InterPro" id="IPR051677">
    <property type="entry name" value="AfsR-DnrI-RedD_regulator"/>
</dbReference>
<dbReference type="InterPro" id="IPR036388">
    <property type="entry name" value="WH-like_DNA-bd_sf"/>
</dbReference>
<evidence type="ECO:0000256" key="4">
    <source>
        <dbReference type="ARBA" id="ARBA00023163"/>
    </source>
</evidence>
<keyword evidence="3 5" id="KW-0238">DNA-binding</keyword>
<keyword evidence="4" id="KW-0804">Transcription</keyword>
<dbReference type="Gene3D" id="1.25.40.10">
    <property type="entry name" value="Tetratricopeptide repeat domain"/>
    <property type="match status" value="3"/>
</dbReference>
<sequence>MRFQVLGPLTASVPLPSAAQPRRLLAVLLARAGQYVGRDTLVDELWPDGAPSSAAAIVQVTVSKLRKTLSPGLGAAAAGQRLRSGPRGYALAVEPGELDAEDFLTLLSAGADDRAQRRRALERALACWRGDAFADVAGGPLLEAHKLWLEDRRSAALLQLVELELADGDGGSVVERLDPVVAARPADERFAGRLAAALGAVGRRESALEVLRRTRRALWEEAGVWPSADLVDVYRRIAGTDWTTPGPPAQLPPAVPDFTGRAAELAEVTRALRGPAPVVLHGAAGAGKSALAVQAAWRARRRFPDGQLVATLSGPADPASVLTGFLRALGATPAELADRAGLPGLWRCYTADRRLLVVLEDAASEAQVRALLPSGPGCATLVTSRRALPGLCGAHPVPVAGLSTEDAHALLAAIVGETRLRAEPEATKRLLGHCAGLALAVRIAGAKLAGRPRQRVAELAVRLADERRRLDELTAGDLSVRAAVTAALRERPAADRYLLRLLTAFDAPVADWCAAALLGKPLDEARDRLDALAGGHVLVPDGARWTVAPFVRLVLAEETAPATDGVALRRACEVTLALAEQARGRPSPGGPRPDPATLRRVAADPAGWAAGETAGIAAAVRLAGAHGWHELTGRLADACTELAGTPWLDHSARAVSVLGLAAARRRNDPHAEAEKLFTLGSVHWQQGRWRQARTYFVMAENRFRVLDDPNGTAAVLAALADIHLDSGEARAAEAELREALGLLRDCGDRRGQAAAAAQLGSLAEDVGDVRGAVESFEVSMLLARECEDGRWHDQAAKRYADVLRRHGGCDQAADLLTGALGGAVRTRERHWEAHVLRSLGDLHAEAGELADGERCLTRSLDLFEQIGHRHAAAYTHRSLAEARRRAGDAAGARQHLRLAMGVFRELRDRRGAGYALLSLGRTQAGDAAERQAVQVLRMSADLFRDLGFPLWELRALHELNAVTSASPERERTREVLTKIRT</sequence>
<dbReference type="SMART" id="SM00862">
    <property type="entry name" value="Trans_reg_C"/>
    <property type="match status" value="1"/>
</dbReference>
<dbReference type="SUPFAM" id="SSF48452">
    <property type="entry name" value="TPR-like"/>
    <property type="match status" value="3"/>
</dbReference>
<evidence type="ECO:0000256" key="2">
    <source>
        <dbReference type="ARBA" id="ARBA00023015"/>
    </source>
</evidence>
<dbReference type="InterPro" id="IPR001867">
    <property type="entry name" value="OmpR/PhoB-type_DNA-bd"/>
</dbReference>
<gene>
    <name evidence="7" type="ORF">VA596_36805</name>
</gene>
<dbReference type="SMART" id="SM01043">
    <property type="entry name" value="BTAD"/>
    <property type="match status" value="1"/>
</dbReference>
<evidence type="ECO:0000259" key="6">
    <source>
        <dbReference type="PROSITE" id="PS51755"/>
    </source>
</evidence>
<dbReference type="Gene3D" id="3.40.50.300">
    <property type="entry name" value="P-loop containing nucleotide triphosphate hydrolases"/>
    <property type="match status" value="1"/>
</dbReference>
<dbReference type="Pfam" id="PF13424">
    <property type="entry name" value="TPR_12"/>
    <property type="match status" value="1"/>
</dbReference>
<dbReference type="EMBL" id="JAYFSI010000011">
    <property type="protein sequence ID" value="MEA5365143.1"/>
    <property type="molecule type" value="Genomic_DNA"/>
</dbReference>
<comment type="caution">
    <text evidence="7">The sequence shown here is derived from an EMBL/GenBank/DDBJ whole genome shotgun (WGS) entry which is preliminary data.</text>
</comment>
<evidence type="ECO:0000313" key="7">
    <source>
        <dbReference type="EMBL" id="MEA5365143.1"/>
    </source>
</evidence>
<dbReference type="RefSeq" id="WP_323333440.1">
    <property type="nucleotide sequence ID" value="NZ_JAYFSI010000011.1"/>
</dbReference>